<reference evidence="1" key="2">
    <citation type="submission" date="2018-03" db="EMBL/GenBank/DDBJ databases">
        <title>The Triticum urartu genome reveals the dynamic nature of wheat genome evolution.</title>
        <authorList>
            <person name="Ling H."/>
            <person name="Ma B."/>
            <person name="Shi X."/>
            <person name="Liu H."/>
            <person name="Dong L."/>
            <person name="Sun H."/>
            <person name="Cao Y."/>
            <person name="Gao Q."/>
            <person name="Zheng S."/>
            <person name="Li Y."/>
            <person name="Yu Y."/>
            <person name="Du H."/>
            <person name="Qi M."/>
            <person name="Li Y."/>
            <person name="Yu H."/>
            <person name="Cui Y."/>
            <person name="Wang N."/>
            <person name="Chen C."/>
            <person name="Wu H."/>
            <person name="Zhao Y."/>
            <person name="Zhang J."/>
            <person name="Li Y."/>
            <person name="Zhou W."/>
            <person name="Zhang B."/>
            <person name="Hu W."/>
            <person name="Eijk M."/>
            <person name="Tang J."/>
            <person name="Witsenboer H."/>
            <person name="Zhao S."/>
            <person name="Li Z."/>
            <person name="Zhang A."/>
            <person name="Wang D."/>
            <person name="Liang C."/>
        </authorList>
    </citation>
    <scope>NUCLEOTIDE SEQUENCE [LARGE SCALE GENOMIC DNA]</scope>
    <source>
        <strain evidence="1">cv. G1812</strain>
    </source>
</reference>
<dbReference type="Gramene" id="TuG1812G0500003780.01.T01">
    <property type="protein sequence ID" value="TuG1812G0500003780.01.T01"/>
    <property type="gene ID" value="TuG1812G0500003780.01"/>
</dbReference>
<dbReference type="InterPro" id="IPR009003">
    <property type="entry name" value="Peptidase_S1_PA"/>
</dbReference>
<dbReference type="EnsemblPlants" id="TuG1812G0500003780.01.T01">
    <property type="protein sequence ID" value="TuG1812G0500003780.01.T01"/>
    <property type="gene ID" value="TuG1812G0500003780.01"/>
</dbReference>
<protein>
    <submittedName>
        <fullName evidence="1">Uncharacterized protein</fullName>
    </submittedName>
</protein>
<dbReference type="Gene3D" id="2.40.10.120">
    <property type="match status" value="1"/>
</dbReference>
<reference evidence="2" key="1">
    <citation type="journal article" date="2013" name="Nature">
        <title>Draft genome of the wheat A-genome progenitor Triticum urartu.</title>
        <authorList>
            <person name="Ling H.Q."/>
            <person name="Zhao S."/>
            <person name="Liu D."/>
            <person name="Wang J."/>
            <person name="Sun H."/>
            <person name="Zhang C."/>
            <person name="Fan H."/>
            <person name="Li D."/>
            <person name="Dong L."/>
            <person name="Tao Y."/>
            <person name="Gao C."/>
            <person name="Wu H."/>
            <person name="Li Y."/>
            <person name="Cui Y."/>
            <person name="Guo X."/>
            <person name="Zheng S."/>
            <person name="Wang B."/>
            <person name="Yu K."/>
            <person name="Liang Q."/>
            <person name="Yang W."/>
            <person name="Lou X."/>
            <person name="Chen J."/>
            <person name="Feng M."/>
            <person name="Jian J."/>
            <person name="Zhang X."/>
            <person name="Luo G."/>
            <person name="Jiang Y."/>
            <person name="Liu J."/>
            <person name="Wang Z."/>
            <person name="Sha Y."/>
            <person name="Zhang B."/>
            <person name="Wu H."/>
            <person name="Tang D."/>
            <person name="Shen Q."/>
            <person name="Xue P."/>
            <person name="Zou S."/>
            <person name="Wang X."/>
            <person name="Liu X."/>
            <person name="Wang F."/>
            <person name="Yang Y."/>
            <person name="An X."/>
            <person name="Dong Z."/>
            <person name="Zhang K."/>
            <person name="Zhang X."/>
            <person name="Luo M.C."/>
            <person name="Dvorak J."/>
            <person name="Tong Y."/>
            <person name="Wang J."/>
            <person name="Yang H."/>
            <person name="Li Z."/>
            <person name="Wang D."/>
            <person name="Zhang A."/>
            <person name="Wang J."/>
        </authorList>
    </citation>
    <scope>NUCLEOTIDE SEQUENCE</scope>
    <source>
        <strain evidence="2">cv. G1812</strain>
    </source>
</reference>
<name>A0A8R7QHU2_TRIUA</name>
<dbReference type="PANTHER" id="PTHR18868">
    <property type="entry name" value="OS07G0665300 PROTEIN-RELATED"/>
    <property type="match status" value="1"/>
</dbReference>
<organism evidence="1 2">
    <name type="scientific">Triticum urartu</name>
    <name type="common">Red wild einkorn</name>
    <name type="synonym">Crithodium urartu</name>
    <dbReference type="NCBI Taxonomy" id="4572"/>
    <lineage>
        <taxon>Eukaryota</taxon>
        <taxon>Viridiplantae</taxon>
        <taxon>Streptophyta</taxon>
        <taxon>Embryophyta</taxon>
        <taxon>Tracheophyta</taxon>
        <taxon>Spermatophyta</taxon>
        <taxon>Magnoliopsida</taxon>
        <taxon>Liliopsida</taxon>
        <taxon>Poales</taxon>
        <taxon>Poaceae</taxon>
        <taxon>BOP clade</taxon>
        <taxon>Pooideae</taxon>
        <taxon>Triticodae</taxon>
        <taxon>Triticeae</taxon>
        <taxon>Triticinae</taxon>
        <taxon>Triticum</taxon>
    </lineage>
</organism>
<evidence type="ECO:0000313" key="2">
    <source>
        <dbReference type="Proteomes" id="UP000015106"/>
    </source>
</evidence>
<dbReference type="SUPFAM" id="SSF50494">
    <property type="entry name" value="Trypsin-like serine proteases"/>
    <property type="match status" value="1"/>
</dbReference>
<dbReference type="Proteomes" id="UP000015106">
    <property type="component" value="Chromosome 5"/>
</dbReference>
<accession>A0A8R7QHU2</accession>
<evidence type="ECO:0000313" key="1">
    <source>
        <dbReference type="EnsemblPlants" id="TuG1812G0500003780.01.T01"/>
    </source>
</evidence>
<reference evidence="1" key="3">
    <citation type="submission" date="2022-06" db="UniProtKB">
        <authorList>
            <consortium name="EnsemblPlants"/>
        </authorList>
    </citation>
    <scope>IDENTIFICATION</scope>
</reference>
<dbReference type="Pfam" id="PF13365">
    <property type="entry name" value="Trypsin_2"/>
    <property type="match status" value="1"/>
</dbReference>
<proteinExistence type="predicted"/>
<sequence>MLSTCRIDKAGIGGPLVDFDGNFVGMNCSRTRMKKTHYVRREQILQFLRYHRMVRVRPKEEIDDAEEAGIESEMRQLFCSIPGGKRKIHFLETTFIDNIWSKLPKGIASKMSPSVVSLASFNGVAKFFACTGVFIKCNACSATILTSASLVRVSGDAHRINDNLRIEVCLPNEFRVVGILSRYNLHYNIALVDIMGYWGPREIKISRHQVTSCNKVIAVGRLFTHHNIMAAKGKMLIGKRSKLDCIELCVSSCKITKAGIGGPLIDTGGNFLGMNFYHEEETPFPPRDVIHCLLLNLNNGW</sequence>
<dbReference type="PANTHER" id="PTHR18868:SF35">
    <property type="entry name" value="RRNA N-GLYCOSIDASE"/>
    <property type="match status" value="1"/>
</dbReference>
<keyword evidence="2" id="KW-1185">Reference proteome</keyword>
<dbReference type="AlphaFoldDB" id="A0A8R7QHU2"/>